<protein>
    <submittedName>
        <fullName evidence="1">Uncharacterized protein</fullName>
    </submittedName>
</protein>
<dbReference type="AlphaFoldDB" id="A0A645HQI1"/>
<reference evidence="1" key="1">
    <citation type="submission" date="2019-08" db="EMBL/GenBank/DDBJ databases">
        <authorList>
            <person name="Kucharzyk K."/>
            <person name="Murdoch R.W."/>
            <person name="Higgins S."/>
            <person name="Loffler F."/>
        </authorList>
    </citation>
    <scope>NUCLEOTIDE SEQUENCE</scope>
</reference>
<proteinExistence type="predicted"/>
<dbReference type="EMBL" id="VSSQ01096943">
    <property type="protein sequence ID" value="MPN40499.1"/>
    <property type="molecule type" value="Genomic_DNA"/>
</dbReference>
<accession>A0A645HQI1</accession>
<comment type="caution">
    <text evidence="1">The sequence shown here is derived from an EMBL/GenBank/DDBJ whole genome shotgun (WGS) entry which is preliminary data.</text>
</comment>
<gene>
    <name evidence="1" type="ORF">SDC9_188037</name>
</gene>
<name>A0A645HQI1_9ZZZZ</name>
<sequence length="140" mass="16233">MAVKGHFMYVDVLSDMSHMSTITDNAAKTTTILMHEEKMYMKMPHQSFDGPTLNDDKDLSEAEKTKLVVSSGKDKIAGRTYDYDKIKVSEGEEQIYYFDEGTNKWRYWKTSEALMEIIEYGSKVDENLFKIPKGYTKMEI</sequence>
<organism evidence="1">
    <name type="scientific">bioreactor metagenome</name>
    <dbReference type="NCBI Taxonomy" id="1076179"/>
    <lineage>
        <taxon>unclassified sequences</taxon>
        <taxon>metagenomes</taxon>
        <taxon>ecological metagenomes</taxon>
    </lineage>
</organism>
<evidence type="ECO:0000313" key="1">
    <source>
        <dbReference type="EMBL" id="MPN40499.1"/>
    </source>
</evidence>